<proteinExistence type="predicted"/>
<reference evidence="1 2" key="1">
    <citation type="journal article" date="2019" name="Int. J. Syst. Evol. Microbiol.">
        <title>The Global Catalogue of Microorganisms (GCM) 10K type strain sequencing project: providing services to taxonomists for standard genome sequencing and annotation.</title>
        <authorList>
            <consortium name="The Broad Institute Genomics Platform"/>
            <consortium name="The Broad Institute Genome Sequencing Center for Infectious Disease"/>
            <person name="Wu L."/>
            <person name="Ma J."/>
        </authorList>
    </citation>
    <scope>NUCLEOTIDE SEQUENCE [LARGE SCALE GENOMIC DNA]</scope>
    <source>
        <strain evidence="1 2">JCM 15628</strain>
    </source>
</reference>
<dbReference type="EMBL" id="BAAAPU010000007">
    <property type="protein sequence ID" value="GAA1982539.1"/>
    <property type="molecule type" value="Genomic_DNA"/>
</dbReference>
<dbReference type="RefSeq" id="WP_344062696.1">
    <property type="nucleotide sequence ID" value="NZ_BAAAPU010000007.1"/>
</dbReference>
<keyword evidence="2" id="KW-1185">Reference proteome</keyword>
<organism evidence="1 2">
    <name type="scientific">Terrabacter lapilli</name>
    <dbReference type="NCBI Taxonomy" id="436231"/>
    <lineage>
        <taxon>Bacteria</taxon>
        <taxon>Bacillati</taxon>
        <taxon>Actinomycetota</taxon>
        <taxon>Actinomycetes</taxon>
        <taxon>Micrococcales</taxon>
        <taxon>Intrasporangiaceae</taxon>
        <taxon>Terrabacter</taxon>
    </lineage>
</organism>
<evidence type="ECO:0000313" key="1">
    <source>
        <dbReference type="EMBL" id="GAA1982539.1"/>
    </source>
</evidence>
<evidence type="ECO:0008006" key="3">
    <source>
        <dbReference type="Google" id="ProtNLM"/>
    </source>
</evidence>
<gene>
    <name evidence="1" type="ORF">GCM10009817_24790</name>
</gene>
<dbReference type="Proteomes" id="UP001500013">
    <property type="component" value="Unassembled WGS sequence"/>
</dbReference>
<accession>A0ABN2S935</accession>
<comment type="caution">
    <text evidence="1">The sequence shown here is derived from an EMBL/GenBank/DDBJ whole genome shotgun (WGS) entry which is preliminary data.</text>
</comment>
<name>A0ABN2S935_9MICO</name>
<sequence length="303" mass="33285">MDPALIAHDDVFPAARATALGLTRADLRRLLRDRRIVRLHRGWYATRQPRDDADLHRLRVAALLAEYDGRAVATDASALLRLRIATWRPDLRRVHLALTDPGLNRHRKADLVVHAHRPTAPLLAPRPAVGTVHPAVAIAAAGLTDPRSFLVPADDALRRGLVTAAELTAAVDALGRRHGAAGVRAVRDWCDPRHESPGETLVAHLLRLAGHPVEPQFVVPGTGKWTRGGQGYRADLRLTGTHVLVEFDGRVKYESREALWEEKLREDRIRSLGWVVVRVTMADLRDPAAVRGRVDAAVALAAA</sequence>
<evidence type="ECO:0000313" key="2">
    <source>
        <dbReference type="Proteomes" id="UP001500013"/>
    </source>
</evidence>
<protein>
    <recommendedName>
        <fullName evidence="3">AbiEi antitoxin of type IV toxin-antitoxin system</fullName>
    </recommendedName>
</protein>